<sequence>MLSRLFLVCVIPTVYCSSFR</sequence>
<reference evidence="1" key="2">
    <citation type="journal article" date="2015" name="Data Brief">
        <title>Shoot transcriptome of the giant reed, Arundo donax.</title>
        <authorList>
            <person name="Barrero R.A."/>
            <person name="Guerrero F.D."/>
            <person name="Moolhuijzen P."/>
            <person name="Goolsby J.A."/>
            <person name="Tidwell J."/>
            <person name="Bellgard S.E."/>
            <person name="Bellgard M.I."/>
        </authorList>
    </citation>
    <scope>NUCLEOTIDE SEQUENCE</scope>
    <source>
        <tissue evidence="1">Shoot tissue taken approximately 20 cm above the soil surface</tissue>
    </source>
</reference>
<evidence type="ECO:0000313" key="1">
    <source>
        <dbReference type="EMBL" id="JAD56558.1"/>
    </source>
</evidence>
<accession>A0A0A9TA11</accession>
<dbReference type="EMBL" id="GBRH01241337">
    <property type="protein sequence ID" value="JAD56558.1"/>
    <property type="molecule type" value="Transcribed_RNA"/>
</dbReference>
<protein>
    <submittedName>
        <fullName evidence="1">Uncharacterized protein</fullName>
    </submittedName>
</protein>
<dbReference type="AlphaFoldDB" id="A0A0A9TA11"/>
<proteinExistence type="predicted"/>
<organism evidence="1">
    <name type="scientific">Arundo donax</name>
    <name type="common">Giant reed</name>
    <name type="synonym">Donax arundinaceus</name>
    <dbReference type="NCBI Taxonomy" id="35708"/>
    <lineage>
        <taxon>Eukaryota</taxon>
        <taxon>Viridiplantae</taxon>
        <taxon>Streptophyta</taxon>
        <taxon>Embryophyta</taxon>
        <taxon>Tracheophyta</taxon>
        <taxon>Spermatophyta</taxon>
        <taxon>Magnoliopsida</taxon>
        <taxon>Liliopsida</taxon>
        <taxon>Poales</taxon>
        <taxon>Poaceae</taxon>
        <taxon>PACMAD clade</taxon>
        <taxon>Arundinoideae</taxon>
        <taxon>Arundineae</taxon>
        <taxon>Arundo</taxon>
    </lineage>
</organism>
<name>A0A0A9TA11_ARUDO</name>
<reference evidence="1" key="1">
    <citation type="submission" date="2014-09" db="EMBL/GenBank/DDBJ databases">
        <authorList>
            <person name="Magalhaes I.L.F."/>
            <person name="Oliveira U."/>
            <person name="Santos F.R."/>
            <person name="Vidigal T.H.D.A."/>
            <person name="Brescovit A.D."/>
            <person name="Santos A.J."/>
        </authorList>
    </citation>
    <scope>NUCLEOTIDE SEQUENCE</scope>
    <source>
        <tissue evidence="1">Shoot tissue taken approximately 20 cm above the soil surface</tissue>
    </source>
</reference>